<evidence type="ECO:0000256" key="6">
    <source>
        <dbReference type="ARBA" id="ARBA00023128"/>
    </source>
</evidence>
<evidence type="ECO:0000256" key="1">
    <source>
        <dbReference type="ARBA" id="ARBA00004173"/>
    </source>
</evidence>
<evidence type="ECO:0000256" key="8">
    <source>
        <dbReference type="SAM" id="MobiDB-lite"/>
    </source>
</evidence>
<keyword evidence="2" id="KW-0479">Metal-binding</keyword>
<sequence length="832" mass="92451">MTVAIRCNTCRLRSLIRIQELSRSRKAAAFSTSSLRVLPRAKKSKAATLPSQSRNAPAPTETLTHRQQVSLIESLYTSGQISREEWRESVWIQAGLKDDWEGNRADGGRSGSVEDEMRRLKEWYKGDGEVPGELLEEGERVVYERLFGGLGALEVDGGGEVEEGEGGGTGVLREGVDGELEEVVFEEEGVERKRRNKRNRGNEVLVRDITAAMEGRKEGEEEVVTRERKSRLGRAETKDLQELMELQQEEIRDERTHDTDSAEMGEHDPESEGNEFLRCHPLTAANRFETFPSTLNMPRHTLTDPIETMLANMSNKHINEHATRIFGGPGLPYSTSTPHRGKAMPQKPIALDAYQSQMAPIEADVYMASLIPGVYASVMSVLVETRKRLGTQWARELVQKAERGELKILDAGGGGAGVLAVREMIRAEWETAHEESHDDVESPMALAEADGKAGGEGARSPLGQATVLTGSDTLRKRAAKLLENTTFVPRLPDYIHTEEAKQKGKFDIVIAPHTLWPLKEDYIRKTHVQNLWSLVSAEGGILLLMEKGVPRGFEMVAGARDMLLETRIASPGSTTRERAINEFVPEDEASPSQPLNAVAKEEAMIIAPCTNHSACPMYLQKGKVKGRKDICAFQQRYHRPPFLQRIYGSKGKNHEDVEFSYLSLMRGRNLRIEQSPATTDAAFAGHSAPTSAPHSLTLPRLILPPIKRKGHVILDLCTPAGTLERWTVPRSFSRQAYRDARKASWGDLWALGAKTRIPRRAMVRKQRDEKEGRGQEVGGEGDAVGSDEFGRVTFGGERVFDGGRVRGGVKVKGIRDKRDKKGDGRGRRKNQN</sequence>
<keyword evidence="6" id="KW-0496">Mitochondrion</keyword>
<name>A0ABR0E1B4_ZASCE</name>
<comment type="caution">
    <text evidence="9">The sequence shown here is derived from an EMBL/GenBank/DDBJ whole genome shotgun (WGS) entry which is preliminary data.</text>
</comment>
<organism evidence="9 10">
    <name type="scientific">Zasmidium cellare</name>
    <name type="common">Wine cellar mold</name>
    <name type="synonym">Racodium cellare</name>
    <dbReference type="NCBI Taxonomy" id="395010"/>
    <lineage>
        <taxon>Eukaryota</taxon>
        <taxon>Fungi</taxon>
        <taxon>Dikarya</taxon>
        <taxon>Ascomycota</taxon>
        <taxon>Pezizomycotina</taxon>
        <taxon>Dothideomycetes</taxon>
        <taxon>Dothideomycetidae</taxon>
        <taxon>Mycosphaerellales</taxon>
        <taxon>Mycosphaerellaceae</taxon>
        <taxon>Zasmidium</taxon>
    </lineage>
</organism>
<evidence type="ECO:0000313" key="9">
    <source>
        <dbReference type="EMBL" id="KAK4495055.1"/>
    </source>
</evidence>
<keyword evidence="5" id="KW-0411">Iron-sulfur</keyword>
<reference evidence="9 10" key="1">
    <citation type="journal article" date="2023" name="G3 (Bethesda)">
        <title>A chromosome-level genome assembly of Zasmidium syzygii isolated from banana leaves.</title>
        <authorList>
            <person name="van Westerhoven A.C."/>
            <person name="Mehrabi R."/>
            <person name="Talebi R."/>
            <person name="Steentjes M.B.F."/>
            <person name="Corcolon B."/>
            <person name="Chong P.A."/>
            <person name="Kema G.H.J."/>
            <person name="Seidl M.F."/>
        </authorList>
    </citation>
    <scope>NUCLEOTIDE SEQUENCE [LARGE SCALE GENOMIC DNA]</scope>
    <source>
        <strain evidence="9 10">P124</strain>
    </source>
</reference>
<feature type="region of interest" description="Disordered" evidence="8">
    <location>
        <begin position="41"/>
        <end position="61"/>
    </location>
</feature>
<feature type="region of interest" description="Disordered" evidence="8">
    <location>
        <begin position="249"/>
        <end position="274"/>
    </location>
</feature>
<evidence type="ECO:0000256" key="3">
    <source>
        <dbReference type="ARBA" id="ARBA00022946"/>
    </source>
</evidence>
<keyword evidence="3" id="KW-0809">Transit peptide</keyword>
<feature type="region of interest" description="Disordered" evidence="8">
    <location>
        <begin position="761"/>
        <end position="789"/>
    </location>
</feature>
<dbReference type="InterPro" id="IPR052571">
    <property type="entry name" value="Mt_RNA_Methyltransferase"/>
</dbReference>
<keyword evidence="10" id="KW-1185">Reference proteome</keyword>
<dbReference type="Pfam" id="PF09243">
    <property type="entry name" value="Rsm22"/>
    <property type="match status" value="2"/>
</dbReference>
<keyword evidence="4" id="KW-0408">Iron</keyword>
<dbReference type="PANTHER" id="PTHR13184">
    <property type="entry name" value="37S RIBOSOMAL PROTEIN S22"/>
    <property type="match status" value="1"/>
</dbReference>
<dbReference type="Proteomes" id="UP001305779">
    <property type="component" value="Unassembled WGS sequence"/>
</dbReference>
<accession>A0ABR0E1B4</accession>
<evidence type="ECO:0000256" key="2">
    <source>
        <dbReference type="ARBA" id="ARBA00022723"/>
    </source>
</evidence>
<feature type="region of interest" description="Disordered" evidence="8">
    <location>
        <begin position="810"/>
        <end position="832"/>
    </location>
</feature>
<feature type="compositionally biased region" description="Polar residues" evidence="8">
    <location>
        <begin position="49"/>
        <end position="61"/>
    </location>
</feature>
<protein>
    <submittedName>
        <fullName evidence="9">Uncharacterized protein</fullName>
    </submittedName>
</protein>
<comment type="function">
    <text evidence="7">Mitochondrial ribosome (mitoribosome) assembly factor. Binds at the interface of the head and body domains of the mitochondrial small ribosomal subunit (mt-SSU), occluding the mRNA channel and preventing compaction of the head domain towards the body. Probable inactive methyltransferase: retains the characteristic folding and ability to bind S-adenosyl-L-methionine, but it probably lost its methyltransferase activity.</text>
</comment>
<feature type="compositionally biased region" description="Basic and acidic residues" evidence="8">
    <location>
        <begin position="813"/>
        <end position="825"/>
    </location>
</feature>
<dbReference type="PANTHER" id="PTHR13184:SF5">
    <property type="entry name" value="METHYLTRANSFERASE-LIKE PROTEIN 17, MITOCHONDRIAL"/>
    <property type="match status" value="1"/>
</dbReference>
<evidence type="ECO:0000313" key="10">
    <source>
        <dbReference type="Proteomes" id="UP001305779"/>
    </source>
</evidence>
<feature type="region of interest" description="Disordered" evidence="8">
    <location>
        <begin position="433"/>
        <end position="464"/>
    </location>
</feature>
<evidence type="ECO:0000256" key="5">
    <source>
        <dbReference type="ARBA" id="ARBA00023014"/>
    </source>
</evidence>
<comment type="subcellular location">
    <subcellularLocation>
        <location evidence="1">Mitochondrion</location>
    </subcellularLocation>
</comment>
<dbReference type="InterPro" id="IPR015324">
    <property type="entry name" value="Ribosomal_Rsm22-like"/>
</dbReference>
<gene>
    <name evidence="9" type="ORF">PRZ48_013382</name>
</gene>
<feature type="compositionally biased region" description="Basic and acidic residues" evidence="8">
    <location>
        <begin position="765"/>
        <end position="774"/>
    </location>
</feature>
<proteinExistence type="predicted"/>
<evidence type="ECO:0000256" key="4">
    <source>
        <dbReference type="ARBA" id="ARBA00023004"/>
    </source>
</evidence>
<dbReference type="EMBL" id="JAXOVC010000012">
    <property type="protein sequence ID" value="KAK4495055.1"/>
    <property type="molecule type" value="Genomic_DNA"/>
</dbReference>
<evidence type="ECO:0000256" key="7">
    <source>
        <dbReference type="ARBA" id="ARBA00045681"/>
    </source>
</evidence>